<keyword evidence="2" id="KW-1185">Reference proteome</keyword>
<evidence type="ECO:0000313" key="2">
    <source>
        <dbReference type="Proteomes" id="UP000030002"/>
    </source>
</evidence>
<name>A0A0A0J1H4_9MICO</name>
<organism evidence="1 2">
    <name type="scientific">Knoellia sinensis KCTC 19936</name>
    <dbReference type="NCBI Taxonomy" id="1385520"/>
    <lineage>
        <taxon>Bacteria</taxon>
        <taxon>Bacillati</taxon>
        <taxon>Actinomycetota</taxon>
        <taxon>Actinomycetes</taxon>
        <taxon>Micrococcales</taxon>
        <taxon>Intrasporangiaceae</taxon>
        <taxon>Knoellia</taxon>
    </lineage>
</organism>
<dbReference type="Proteomes" id="UP000030002">
    <property type="component" value="Unassembled WGS sequence"/>
</dbReference>
<dbReference type="EMBL" id="AVPJ01000018">
    <property type="protein sequence ID" value="KGN30529.1"/>
    <property type="molecule type" value="Genomic_DNA"/>
</dbReference>
<dbReference type="STRING" id="1385520.N802_06850"/>
<reference evidence="1 2" key="1">
    <citation type="submission" date="2013-08" db="EMBL/GenBank/DDBJ databases">
        <title>The genome sequence of Knoellia sinensis.</title>
        <authorList>
            <person name="Zhu W."/>
            <person name="Wang G."/>
        </authorList>
    </citation>
    <scope>NUCLEOTIDE SEQUENCE [LARGE SCALE GENOMIC DNA]</scope>
    <source>
        <strain evidence="1 2">KCTC 19936</strain>
    </source>
</reference>
<evidence type="ECO:0000313" key="1">
    <source>
        <dbReference type="EMBL" id="KGN30529.1"/>
    </source>
</evidence>
<accession>A0A0A0J1H4</accession>
<comment type="caution">
    <text evidence="1">The sequence shown here is derived from an EMBL/GenBank/DDBJ whole genome shotgun (WGS) entry which is preliminary data.</text>
</comment>
<dbReference type="OrthoDB" id="4037078at2"/>
<dbReference type="Pfam" id="PF14281">
    <property type="entry name" value="PDDEXK_4"/>
    <property type="match status" value="1"/>
</dbReference>
<protein>
    <submittedName>
        <fullName evidence="1">Uncharacterized protein</fullName>
    </submittedName>
</protein>
<dbReference type="InterPro" id="IPR029470">
    <property type="entry name" value="PDDEXK_4"/>
</dbReference>
<dbReference type="AlphaFoldDB" id="A0A0A0J1H4"/>
<gene>
    <name evidence="1" type="ORF">N802_06850</name>
</gene>
<proteinExistence type="predicted"/>
<dbReference type="RefSeq" id="WP_084072306.1">
    <property type="nucleotide sequence ID" value="NZ_AVPJ01000018.1"/>
</dbReference>
<sequence length="495" mass="55530">MNVIASTDRVVLIKVPKTADTASSNEQLYEATRKWWKVAAARRDGSEQSPTHALAVLANHVVAAFTIDRWEGPDNAGRWAFVGEMDSRMSRRYKAVDVSAYFPKGAQNPVRYVNCPPPAVIERPSDSKADHTDFERALELLDQEPLAAIMMGQRELFHSNFIAWYFRHFPREADSIFHSGPNHGTGSKDREVLREYLNIDVWMDWANGSSMAIENKVFALPDRKQLSEYATKIQSRRPGARMILLSLLNPQWEYDTLETRDGIWDYWSYARLATHLRECHIGRAEYASQIVLHYADMVDALATVVSTCTTVSADEPLDLPNELAERISSTQLRATLRKMRTRQVAARLQHDLAGFLDTDVAVGSSFGTAGPIVTGWIPLDVPNPTSPWVGFQFQGDQFRRVAVLPHLDTRKGGSAAARQEWAQHNERLFEFSKDLQAELGATGPVMPSGPGAFNKYEPDFVYRYVKTPGLTYRQLFAAASTVISTLLAHQLGGTQ</sequence>
<dbReference type="eggNOG" id="ENOG5031R5R">
    <property type="taxonomic scope" value="Bacteria"/>
</dbReference>